<keyword evidence="3" id="KW-1185">Reference proteome</keyword>
<dbReference type="RefSeq" id="WP_349054111.1">
    <property type="nucleotide sequence ID" value="NZ_JBBNPS010000014.1"/>
</dbReference>
<name>A0ABV1J6L8_9FIRM</name>
<accession>A0ABV1J6L8</accession>
<feature type="transmembrane region" description="Helical" evidence="1">
    <location>
        <begin position="131"/>
        <end position="153"/>
    </location>
</feature>
<proteinExistence type="predicted"/>
<evidence type="ECO:0000313" key="3">
    <source>
        <dbReference type="Proteomes" id="UP001481872"/>
    </source>
</evidence>
<feature type="transmembrane region" description="Helical" evidence="1">
    <location>
        <begin position="76"/>
        <end position="97"/>
    </location>
</feature>
<gene>
    <name evidence="2" type="ORF">AAA081_05930</name>
</gene>
<keyword evidence="1" id="KW-1133">Transmembrane helix</keyword>
<protein>
    <recommendedName>
        <fullName evidence="4">ABC-2 type transport system permease protein</fullName>
    </recommendedName>
</protein>
<feature type="transmembrane region" description="Helical" evidence="1">
    <location>
        <begin position="400"/>
        <end position="424"/>
    </location>
</feature>
<feature type="transmembrane region" description="Helical" evidence="1">
    <location>
        <begin position="159"/>
        <end position="184"/>
    </location>
</feature>
<sequence length="532" mass="59157">MNKLRLLNRLERKRTFNQFTQGKKKKAFGILIYLLSLWGYFWIGGLLPIFASMAILDSKGEAGAFSVSVVLNDAGTLSSMDVMALAFLLASAIIAFIQIRNIYFNDFDQSTLWSLPVDTRLILISKNTGPAVFSLPLVLAFTLPSMILTYVATGSLIKAILVLVVFFCANQLGECLGCFLRIFSAKGGSRLQLSKGVKSFFGFLLFVVFMVGFYTELARDFKDLVVFMGFYNRLPAAARPVSFALNHHLWLILVFVLLTGIIYYAFLNYMAKHFFTIGESLAPRGTVKAVKGGDYKVRRKYAALIRKERQLFFSNSAVAFNSFFGTVLPVILAAILFVPAVKEMFLGFLESQSFVSPDAAIFLILIGLAGMMNLAGFGFSLEGASAYNTYTLPLKGQSVFLGKLFMAASLIAPAYIIAWLLLIINLRPDLVYWPFYLFGPLAYALFINGISLFFDWKFANYDWTNPQELAKNSKQSFFSGLGSLLVSFAILLIGVGVMTKAPLVYAALLTLIFVAGNIILYFLTRDITVYHQ</sequence>
<comment type="caution">
    <text evidence="2">The sequence shown here is derived from an EMBL/GenBank/DDBJ whole genome shotgun (WGS) entry which is preliminary data.</text>
</comment>
<evidence type="ECO:0008006" key="4">
    <source>
        <dbReference type="Google" id="ProtNLM"/>
    </source>
</evidence>
<feature type="transmembrane region" description="Helical" evidence="1">
    <location>
        <begin position="30"/>
        <end position="56"/>
    </location>
</feature>
<reference evidence="2 3" key="1">
    <citation type="submission" date="2024-04" db="EMBL/GenBank/DDBJ databases">
        <title>Human intestinal bacterial collection.</title>
        <authorList>
            <person name="Pauvert C."/>
            <person name="Hitch T.C.A."/>
            <person name="Clavel T."/>
        </authorList>
    </citation>
    <scope>NUCLEOTIDE SEQUENCE [LARGE SCALE GENOMIC DNA]</scope>
    <source>
        <strain evidence="2 3">CLA-SR-H026</strain>
    </source>
</reference>
<keyword evidence="1" id="KW-0812">Transmembrane</keyword>
<dbReference type="Proteomes" id="UP001481872">
    <property type="component" value="Unassembled WGS sequence"/>
</dbReference>
<feature type="transmembrane region" description="Helical" evidence="1">
    <location>
        <begin position="196"/>
        <end position="215"/>
    </location>
</feature>
<feature type="transmembrane region" description="Helical" evidence="1">
    <location>
        <begin position="503"/>
        <end position="523"/>
    </location>
</feature>
<feature type="transmembrane region" description="Helical" evidence="1">
    <location>
        <begin position="359"/>
        <end position="379"/>
    </location>
</feature>
<keyword evidence="1" id="KW-0472">Membrane</keyword>
<evidence type="ECO:0000313" key="2">
    <source>
        <dbReference type="EMBL" id="MEQ3353840.1"/>
    </source>
</evidence>
<feature type="transmembrane region" description="Helical" evidence="1">
    <location>
        <begin position="477"/>
        <end position="497"/>
    </location>
</feature>
<feature type="transmembrane region" description="Helical" evidence="1">
    <location>
        <begin position="249"/>
        <end position="267"/>
    </location>
</feature>
<feature type="transmembrane region" description="Helical" evidence="1">
    <location>
        <begin position="317"/>
        <end position="339"/>
    </location>
</feature>
<organism evidence="2 3">
    <name type="scientific">Aedoeadaptatus acetigenes</name>
    <dbReference type="NCBI Taxonomy" id="2981723"/>
    <lineage>
        <taxon>Bacteria</taxon>
        <taxon>Bacillati</taxon>
        <taxon>Bacillota</taxon>
        <taxon>Tissierellia</taxon>
        <taxon>Tissierellales</taxon>
        <taxon>Peptoniphilaceae</taxon>
        <taxon>Aedoeadaptatus</taxon>
    </lineage>
</organism>
<dbReference type="EMBL" id="JBBNPS010000014">
    <property type="protein sequence ID" value="MEQ3353840.1"/>
    <property type="molecule type" value="Genomic_DNA"/>
</dbReference>
<feature type="transmembrane region" description="Helical" evidence="1">
    <location>
        <begin position="430"/>
        <end position="456"/>
    </location>
</feature>
<evidence type="ECO:0000256" key="1">
    <source>
        <dbReference type="SAM" id="Phobius"/>
    </source>
</evidence>